<proteinExistence type="predicted"/>
<keyword evidence="2" id="KW-1185">Reference proteome</keyword>
<protein>
    <submittedName>
        <fullName evidence="1">Uncharacterized protein</fullName>
    </submittedName>
</protein>
<organism evidence="1 2">
    <name type="scientific">Calothrix parasitica NIES-267</name>
    <dbReference type="NCBI Taxonomy" id="1973488"/>
    <lineage>
        <taxon>Bacteria</taxon>
        <taxon>Bacillati</taxon>
        <taxon>Cyanobacteriota</taxon>
        <taxon>Cyanophyceae</taxon>
        <taxon>Nostocales</taxon>
        <taxon>Calotrichaceae</taxon>
        <taxon>Calothrix</taxon>
    </lineage>
</organism>
<accession>A0A1Z4LLI1</accession>
<sequence length="31" mass="3483">MASGKYQNPQAIIHIAFRILQKLNAGDEINQ</sequence>
<name>A0A1Z4LLI1_9CYAN</name>
<evidence type="ECO:0000313" key="2">
    <source>
        <dbReference type="Proteomes" id="UP000218418"/>
    </source>
</evidence>
<dbReference type="Proteomes" id="UP000218418">
    <property type="component" value="Chromosome"/>
</dbReference>
<evidence type="ECO:0000313" key="1">
    <source>
        <dbReference type="EMBL" id="BAY82101.1"/>
    </source>
</evidence>
<dbReference type="EMBL" id="AP018227">
    <property type="protein sequence ID" value="BAY82101.1"/>
    <property type="molecule type" value="Genomic_DNA"/>
</dbReference>
<reference evidence="1 2" key="1">
    <citation type="submission" date="2017-06" db="EMBL/GenBank/DDBJ databases">
        <title>Genome sequencing of cyanobaciteial culture collection at National Institute for Environmental Studies (NIES).</title>
        <authorList>
            <person name="Hirose Y."/>
            <person name="Shimura Y."/>
            <person name="Fujisawa T."/>
            <person name="Nakamura Y."/>
            <person name="Kawachi M."/>
        </authorList>
    </citation>
    <scope>NUCLEOTIDE SEQUENCE [LARGE SCALE GENOMIC DNA]</scope>
    <source>
        <strain evidence="1 2">NIES-267</strain>
    </source>
</reference>
<gene>
    <name evidence="1" type="ORF">NIES267_15790</name>
</gene>
<dbReference type="AlphaFoldDB" id="A0A1Z4LLI1"/>